<sequence>MSEANTTNEDITTLDSHAPAPPGKDPVATTNDSHAPAPGEEPVTTLDSHAPVPPALDLGSK</sequence>
<keyword evidence="3" id="KW-1185">Reference proteome</keyword>
<dbReference type="Proteomes" id="UP000663908">
    <property type="component" value="Chromosome"/>
</dbReference>
<organism evidence="2 3">
    <name type="scientific">Streptomyces cyanogenus</name>
    <dbReference type="NCBI Taxonomy" id="80860"/>
    <lineage>
        <taxon>Bacteria</taxon>
        <taxon>Bacillati</taxon>
        <taxon>Actinomycetota</taxon>
        <taxon>Actinomycetes</taxon>
        <taxon>Kitasatosporales</taxon>
        <taxon>Streptomycetaceae</taxon>
        <taxon>Streptomyces</taxon>
    </lineage>
</organism>
<accession>A0ABX7TUP4</accession>
<evidence type="ECO:0000313" key="3">
    <source>
        <dbReference type="Proteomes" id="UP000663908"/>
    </source>
</evidence>
<feature type="compositionally biased region" description="Polar residues" evidence="1">
    <location>
        <begin position="1"/>
        <end position="15"/>
    </location>
</feature>
<name>A0ABX7TUP4_STRCY</name>
<feature type="region of interest" description="Disordered" evidence="1">
    <location>
        <begin position="1"/>
        <end position="61"/>
    </location>
</feature>
<reference evidence="2 3" key="1">
    <citation type="submission" date="2021-03" db="EMBL/GenBank/DDBJ databases">
        <title>Complete genome sequence of Streptomyces cyanogenus S136, producer of anticancer angucycline landomycin A.</title>
        <authorList>
            <person name="Hrab P."/>
            <person name="Ruckert C."/>
            <person name="Busche T."/>
            <person name="Ostash I."/>
            <person name="Kalinowski J."/>
            <person name="Fedorenko V."/>
            <person name="Yushchuk O."/>
            <person name="Ostash B."/>
        </authorList>
    </citation>
    <scope>NUCLEOTIDE SEQUENCE [LARGE SCALE GENOMIC DNA]</scope>
    <source>
        <strain evidence="2 3">S136</strain>
    </source>
</reference>
<dbReference type="EMBL" id="CP071839">
    <property type="protein sequence ID" value="QTD99166.1"/>
    <property type="molecule type" value="Genomic_DNA"/>
</dbReference>
<evidence type="ECO:0000313" key="2">
    <source>
        <dbReference type="EMBL" id="QTD99166.1"/>
    </source>
</evidence>
<evidence type="ECO:0000256" key="1">
    <source>
        <dbReference type="SAM" id="MobiDB-lite"/>
    </source>
</evidence>
<proteinExistence type="predicted"/>
<dbReference type="RefSeq" id="WP_208032791.1">
    <property type="nucleotide sequence ID" value="NZ_CP071839.1"/>
</dbReference>
<gene>
    <name evidence="2" type="ORF">S1361_17580</name>
</gene>
<evidence type="ECO:0008006" key="4">
    <source>
        <dbReference type="Google" id="ProtNLM"/>
    </source>
</evidence>
<protein>
    <recommendedName>
        <fullName evidence="4">Sigma-like protein</fullName>
    </recommendedName>
</protein>